<feature type="region of interest" description="Disordered" evidence="1">
    <location>
        <begin position="172"/>
        <end position="204"/>
    </location>
</feature>
<evidence type="ECO:0000313" key="3">
    <source>
        <dbReference type="Proteomes" id="UP001310890"/>
    </source>
</evidence>
<dbReference type="Proteomes" id="UP001310890">
    <property type="component" value="Unassembled WGS sequence"/>
</dbReference>
<dbReference type="PANTHER" id="PTHR31758">
    <property type="entry name" value="BTB/POZ DOMAIN-CONTAINING PROTEIN YLR108C"/>
    <property type="match status" value="1"/>
</dbReference>
<dbReference type="EMBL" id="JAVRRL010000008">
    <property type="protein sequence ID" value="KAK5116480.1"/>
    <property type="molecule type" value="Genomic_DNA"/>
</dbReference>
<feature type="compositionally biased region" description="Acidic residues" evidence="1">
    <location>
        <begin position="633"/>
        <end position="645"/>
    </location>
</feature>
<protein>
    <recommendedName>
        <fullName evidence="4">Potassium channel tetramerisation-type BTB domain-containing protein</fullName>
    </recommendedName>
</protein>
<feature type="compositionally biased region" description="Polar residues" evidence="1">
    <location>
        <begin position="1"/>
        <end position="11"/>
    </location>
</feature>
<sequence>MDRTQANTSAATGFHNRQAKHAALGTPTDQIQNRDACKYDGGVQEDVETSIWDCEKPPDSFEESLSCYYEPQGELIPDQTHQRTANFHIPSALTSANDDPTVDLNHIIVPQRPEGSAPAVAGIKRKATALEDSVPSRTAASKRPTRESAVDSEDSAAVATTHLSGQALRAHRVVHRPGESRKTGAPHRQLPKTSQSDRSGPTIDRRSMVDTAESAALPARKVFPIQIGDKLFRLSGASISSDAPSYFSQFFEEQVRQNSGADNVRTLYVDRDPTTFEDISLHLQGYHIEPRNGAQFVKLFADAQFFSLPRLIAQLFASPIYIRVGDHEFQIPRELFSSPGDSPNYFSLGFSVFFTTPTNVFPGLQQRALLRPPPIFPPSVPNKGHEIFAEILHLLRGYPVRFRDELHRAEVLRDVRYFHLKGLEQRIIPHTISYNLAREISEIAIPLVHIRASGISFVPDSAASSPLDAPPATSSTSAAQGPGWIYYQRPYVDSEAHCLILEIGSEESSILSLTPTTSPASARVARVSFHRDTLSQMSKLLTLIGNKMNLPVTQPLGLMMMERGAGVASLPVSPGNSGLAEARVKVRIGPEAHVILDGQKWHGAQHDETEDEDPSSAAATSKPGIKRRRPVNDDDEDDEDEDEEVDWIVTRAQYRLRVQPESRGAQAGRTGMELVLGAVKIEAMSQERWRNEARGFLT</sequence>
<dbReference type="InterPro" id="IPR011333">
    <property type="entry name" value="SKP1/BTB/POZ_sf"/>
</dbReference>
<gene>
    <name evidence="2" type="ORF">LTR62_008029</name>
</gene>
<evidence type="ECO:0008006" key="4">
    <source>
        <dbReference type="Google" id="ProtNLM"/>
    </source>
</evidence>
<feature type="region of interest" description="Disordered" evidence="1">
    <location>
        <begin position="127"/>
        <end position="156"/>
    </location>
</feature>
<dbReference type="AlphaFoldDB" id="A0AAN7TPW3"/>
<evidence type="ECO:0000256" key="1">
    <source>
        <dbReference type="SAM" id="MobiDB-lite"/>
    </source>
</evidence>
<accession>A0AAN7TPW3</accession>
<dbReference type="PANTHER" id="PTHR31758:SF2">
    <property type="entry name" value="BTB_POZ DOMAIN-CONTAINING PROTEIN YLR108C"/>
    <property type="match status" value="1"/>
</dbReference>
<name>A0AAN7TPW3_9PEZI</name>
<feature type="region of interest" description="Disordered" evidence="1">
    <location>
        <begin position="1"/>
        <end position="30"/>
    </location>
</feature>
<feature type="region of interest" description="Disordered" evidence="1">
    <location>
        <begin position="603"/>
        <end position="645"/>
    </location>
</feature>
<dbReference type="Gene3D" id="3.30.710.10">
    <property type="entry name" value="Potassium Channel Kv1.1, Chain A"/>
    <property type="match status" value="1"/>
</dbReference>
<proteinExistence type="predicted"/>
<evidence type="ECO:0000313" key="2">
    <source>
        <dbReference type="EMBL" id="KAK5116480.1"/>
    </source>
</evidence>
<comment type="caution">
    <text evidence="2">The sequence shown here is derived from an EMBL/GenBank/DDBJ whole genome shotgun (WGS) entry which is preliminary data.</text>
</comment>
<organism evidence="2 3">
    <name type="scientific">Meristemomyces frigidus</name>
    <dbReference type="NCBI Taxonomy" id="1508187"/>
    <lineage>
        <taxon>Eukaryota</taxon>
        <taxon>Fungi</taxon>
        <taxon>Dikarya</taxon>
        <taxon>Ascomycota</taxon>
        <taxon>Pezizomycotina</taxon>
        <taxon>Dothideomycetes</taxon>
        <taxon>Dothideomycetidae</taxon>
        <taxon>Mycosphaerellales</taxon>
        <taxon>Teratosphaeriaceae</taxon>
        <taxon>Meristemomyces</taxon>
    </lineage>
</organism>
<dbReference type="SUPFAM" id="SSF54695">
    <property type="entry name" value="POZ domain"/>
    <property type="match status" value="1"/>
</dbReference>
<reference evidence="2" key="1">
    <citation type="submission" date="2023-08" db="EMBL/GenBank/DDBJ databases">
        <title>Black Yeasts Isolated from many extreme environments.</title>
        <authorList>
            <person name="Coleine C."/>
            <person name="Stajich J.E."/>
            <person name="Selbmann L."/>
        </authorList>
    </citation>
    <scope>NUCLEOTIDE SEQUENCE</scope>
    <source>
        <strain evidence="2">CCFEE 5401</strain>
    </source>
</reference>